<evidence type="ECO:0000256" key="1">
    <source>
        <dbReference type="SAM" id="MobiDB-lite"/>
    </source>
</evidence>
<dbReference type="EMBL" id="CADCXU010015100">
    <property type="protein sequence ID" value="CAB0004555.1"/>
    <property type="molecule type" value="Genomic_DNA"/>
</dbReference>
<evidence type="ECO:0000313" key="2">
    <source>
        <dbReference type="EMBL" id="CAB0004555.1"/>
    </source>
</evidence>
<dbReference type="AlphaFoldDB" id="A0A6H5GN83"/>
<feature type="compositionally biased region" description="Polar residues" evidence="1">
    <location>
        <begin position="437"/>
        <end position="448"/>
    </location>
</feature>
<feature type="region of interest" description="Disordered" evidence="1">
    <location>
        <begin position="40"/>
        <end position="363"/>
    </location>
</feature>
<gene>
    <name evidence="2" type="ORF">NTEN_LOCUS10032</name>
</gene>
<reference evidence="2 3" key="1">
    <citation type="submission" date="2020-02" db="EMBL/GenBank/DDBJ databases">
        <authorList>
            <person name="Ferguson B K."/>
        </authorList>
    </citation>
    <scope>NUCLEOTIDE SEQUENCE [LARGE SCALE GENOMIC DNA]</scope>
</reference>
<feature type="compositionally biased region" description="Polar residues" evidence="1">
    <location>
        <begin position="397"/>
        <end position="408"/>
    </location>
</feature>
<organism evidence="2 3">
    <name type="scientific">Nesidiocoris tenuis</name>
    <dbReference type="NCBI Taxonomy" id="355587"/>
    <lineage>
        <taxon>Eukaryota</taxon>
        <taxon>Metazoa</taxon>
        <taxon>Ecdysozoa</taxon>
        <taxon>Arthropoda</taxon>
        <taxon>Hexapoda</taxon>
        <taxon>Insecta</taxon>
        <taxon>Pterygota</taxon>
        <taxon>Neoptera</taxon>
        <taxon>Paraneoptera</taxon>
        <taxon>Hemiptera</taxon>
        <taxon>Heteroptera</taxon>
        <taxon>Panheteroptera</taxon>
        <taxon>Cimicomorpha</taxon>
        <taxon>Miridae</taxon>
        <taxon>Dicyphina</taxon>
        <taxon>Nesidiocoris</taxon>
    </lineage>
</organism>
<feature type="region of interest" description="Disordered" evidence="1">
    <location>
        <begin position="393"/>
        <end position="459"/>
    </location>
</feature>
<feature type="compositionally biased region" description="Basic residues" evidence="1">
    <location>
        <begin position="42"/>
        <end position="58"/>
    </location>
</feature>
<dbReference type="Proteomes" id="UP000479000">
    <property type="component" value="Unassembled WGS sequence"/>
</dbReference>
<feature type="compositionally biased region" description="Polar residues" evidence="1">
    <location>
        <begin position="164"/>
        <end position="185"/>
    </location>
</feature>
<feature type="compositionally biased region" description="Polar residues" evidence="1">
    <location>
        <begin position="114"/>
        <end position="130"/>
    </location>
</feature>
<evidence type="ECO:0000313" key="3">
    <source>
        <dbReference type="Proteomes" id="UP000479000"/>
    </source>
</evidence>
<keyword evidence="3" id="KW-1185">Reference proteome</keyword>
<feature type="compositionally biased region" description="Polar residues" evidence="1">
    <location>
        <begin position="72"/>
        <end position="94"/>
    </location>
</feature>
<proteinExistence type="predicted"/>
<sequence length="675" mass="78490">MALYSLVSVSRLRNNTLVQFGSKEASIWVDRLRRKISDTRVTIKHKTQTQNRIRRRSRTHNETETRIRHQRQTQTHNRNRSQTHNGTETQTHNRNQSQTHNETETQTQNRNRSQTHYQTKTQTNNRNRSQTHNETKTQTHNRNRSQIHNETETKTHNRNRRQTHNGTETQTHNRNRSQTHYQTETQTHDRNRSQTHNETETQTHNRNRSQTHYQTKTQTHNRNRSQTHNETKTQTHNRNRSQTHNETETQTHNRNRSQTHNETETQTHNRNRSQTHNETKTQTHNRNRSQIHNETKTQTHNRNRSQTHNETEIQTHNRNRSQTHNETETQTHNQNRRSDGADAMNRWPAQVNPKTGTATPSACEKNGQRWWSYQIRALSRCFVTQSGATVFERSLTPDGQSGGTLSTTSRRDIPRRTGAPAISRSRPADTTTDDSIPEIQSNVQTTHLKNPGTPRRDNFVPKTETMVADFTNLESDTDKSASATWRVQAVYLGLLGQECHLSSEDKQILMTLTDLLAVQTIRPTYSRAPFKRITTHIQKLSNRRKIAFNKGNSDCFIMQQRLHNTSQRDTTKAILHKQQLKRLRGFPKRAEVSSRRVSLKALRRRLRAGVTGSDSIWPEWGMPASGAPLPFSRRPPVSEEAGLNDGAARVWGIFPTNWGNMCGIIWPRSNPNLVL</sequence>
<feature type="compositionally biased region" description="Low complexity" evidence="1">
    <location>
        <begin position="95"/>
        <end position="112"/>
    </location>
</feature>
<dbReference type="OrthoDB" id="8194427at2759"/>
<protein>
    <submittedName>
        <fullName evidence="2">Uncharacterized protein</fullName>
    </submittedName>
</protein>
<feature type="compositionally biased region" description="Basic and acidic residues" evidence="1">
    <location>
        <begin position="186"/>
        <end position="203"/>
    </location>
</feature>
<accession>A0A6H5GN83</accession>
<name>A0A6H5GN83_9HEMI</name>
<feature type="compositionally biased region" description="Polar residues" evidence="1">
    <location>
        <begin position="204"/>
        <end position="218"/>
    </location>
</feature>